<keyword evidence="2" id="KW-0472">Membrane</keyword>
<evidence type="ECO:0000313" key="3">
    <source>
        <dbReference type="EMBL" id="MFC0565484.1"/>
    </source>
</evidence>
<dbReference type="EMBL" id="JBHLUE010000011">
    <property type="protein sequence ID" value="MFC0565484.1"/>
    <property type="molecule type" value="Genomic_DNA"/>
</dbReference>
<feature type="compositionally biased region" description="Low complexity" evidence="1">
    <location>
        <begin position="73"/>
        <end position="113"/>
    </location>
</feature>
<evidence type="ECO:0000256" key="1">
    <source>
        <dbReference type="SAM" id="MobiDB-lite"/>
    </source>
</evidence>
<evidence type="ECO:0000313" key="4">
    <source>
        <dbReference type="Proteomes" id="UP001589894"/>
    </source>
</evidence>
<keyword evidence="2" id="KW-0812">Transmembrane</keyword>
<feature type="region of interest" description="Disordered" evidence="1">
    <location>
        <begin position="70"/>
        <end position="115"/>
    </location>
</feature>
<keyword evidence="2" id="KW-1133">Transmembrane helix</keyword>
<feature type="transmembrane region" description="Helical" evidence="2">
    <location>
        <begin position="7"/>
        <end position="31"/>
    </location>
</feature>
<keyword evidence="4" id="KW-1185">Reference proteome</keyword>
<proteinExistence type="predicted"/>
<dbReference type="Proteomes" id="UP001589894">
    <property type="component" value="Unassembled WGS sequence"/>
</dbReference>
<sequence length="229" mass="23555">MDIFGPAVFWLVGILGLIAAIAGGRVVAGGVHLPPLNRASERIAIGAVSTLALALGFVLLLHHDPGPVDRAVEPAPRAAAPPDSSTPTGGGVAAPEGSTAAESTSSSAPASAGPDVVRWHGTLGIKLEGHYLDEIPPKPAGSLGDLAFSSNTLYNFYPDAGIARWTGAKAPTRQACSDLLDTHPANRVENVRPGVRACVRTAQNRVATARVLSVSDDVAEVDITVWELP</sequence>
<feature type="transmembrane region" description="Helical" evidence="2">
    <location>
        <begin position="43"/>
        <end position="61"/>
    </location>
</feature>
<name>A0ABV6NXI1_9ACTN</name>
<comment type="caution">
    <text evidence="3">The sequence shown here is derived from an EMBL/GenBank/DDBJ whole genome shotgun (WGS) entry which is preliminary data.</text>
</comment>
<reference evidence="3 4" key="1">
    <citation type="submission" date="2024-09" db="EMBL/GenBank/DDBJ databases">
        <authorList>
            <person name="Sun Q."/>
            <person name="Mori K."/>
        </authorList>
    </citation>
    <scope>NUCLEOTIDE SEQUENCE [LARGE SCALE GENOMIC DNA]</scope>
    <source>
        <strain evidence="3 4">TBRC 2205</strain>
    </source>
</reference>
<protein>
    <submittedName>
        <fullName evidence="3">Uncharacterized protein</fullName>
    </submittedName>
</protein>
<dbReference type="RefSeq" id="WP_377339314.1">
    <property type="nucleotide sequence ID" value="NZ_JBHLUE010000011.1"/>
</dbReference>
<accession>A0ABV6NXI1</accession>
<evidence type="ECO:0000256" key="2">
    <source>
        <dbReference type="SAM" id="Phobius"/>
    </source>
</evidence>
<gene>
    <name evidence="3" type="ORF">ACFFHU_15230</name>
</gene>
<organism evidence="3 4">
    <name type="scientific">Plantactinospora siamensis</name>
    <dbReference type="NCBI Taxonomy" id="555372"/>
    <lineage>
        <taxon>Bacteria</taxon>
        <taxon>Bacillati</taxon>
        <taxon>Actinomycetota</taxon>
        <taxon>Actinomycetes</taxon>
        <taxon>Micromonosporales</taxon>
        <taxon>Micromonosporaceae</taxon>
        <taxon>Plantactinospora</taxon>
    </lineage>
</organism>